<dbReference type="Proteomes" id="UP001293254">
    <property type="component" value="Unassembled WGS sequence"/>
</dbReference>
<proteinExistence type="predicted"/>
<gene>
    <name evidence="2" type="ORF">Salat_1948800</name>
</gene>
<accession>A0AAE1Y5E8</accession>
<keyword evidence="1" id="KW-0732">Signal</keyword>
<evidence type="ECO:0000256" key="1">
    <source>
        <dbReference type="SAM" id="SignalP"/>
    </source>
</evidence>
<organism evidence="2 3">
    <name type="scientific">Sesamum alatum</name>
    <dbReference type="NCBI Taxonomy" id="300844"/>
    <lineage>
        <taxon>Eukaryota</taxon>
        <taxon>Viridiplantae</taxon>
        <taxon>Streptophyta</taxon>
        <taxon>Embryophyta</taxon>
        <taxon>Tracheophyta</taxon>
        <taxon>Spermatophyta</taxon>
        <taxon>Magnoliopsida</taxon>
        <taxon>eudicotyledons</taxon>
        <taxon>Gunneridae</taxon>
        <taxon>Pentapetalae</taxon>
        <taxon>asterids</taxon>
        <taxon>lamiids</taxon>
        <taxon>Lamiales</taxon>
        <taxon>Pedaliaceae</taxon>
        <taxon>Sesamum</taxon>
    </lineage>
</organism>
<evidence type="ECO:0000313" key="2">
    <source>
        <dbReference type="EMBL" id="KAK4423659.1"/>
    </source>
</evidence>
<comment type="caution">
    <text evidence="2">The sequence shown here is derived from an EMBL/GenBank/DDBJ whole genome shotgun (WGS) entry which is preliminary data.</text>
</comment>
<keyword evidence="3" id="KW-1185">Reference proteome</keyword>
<evidence type="ECO:0000313" key="3">
    <source>
        <dbReference type="Proteomes" id="UP001293254"/>
    </source>
</evidence>
<feature type="chain" id="PRO_5042010246" evidence="1">
    <location>
        <begin position="28"/>
        <end position="141"/>
    </location>
</feature>
<name>A0AAE1Y5E8_9LAMI</name>
<feature type="signal peptide" evidence="1">
    <location>
        <begin position="1"/>
        <end position="27"/>
    </location>
</feature>
<reference evidence="2" key="2">
    <citation type="journal article" date="2024" name="Plant">
        <title>Genomic evolution and insights into agronomic trait innovations of Sesamum species.</title>
        <authorList>
            <person name="Miao H."/>
            <person name="Wang L."/>
            <person name="Qu L."/>
            <person name="Liu H."/>
            <person name="Sun Y."/>
            <person name="Le M."/>
            <person name="Wang Q."/>
            <person name="Wei S."/>
            <person name="Zheng Y."/>
            <person name="Lin W."/>
            <person name="Duan Y."/>
            <person name="Cao H."/>
            <person name="Xiong S."/>
            <person name="Wang X."/>
            <person name="Wei L."/>
            <person name="Li C."/>
            <person name="Ma Q."/>
            <person name="Ju M."/>
            <person name="Zhao R."/>
            <person name="Li G."/>
            <person name="Mu C."/>
            <person name="Tian Q."/>
            <person name="Mei H."/>
            <person name="Zhang T."/>
            <person name="Gao T."/>
            <person name="Zhang H."/>
        </authorList>
    </citation>
    <scope>NUCLEOTIDE SEQUENCE</scope>
    <source>
        <strain evidence="2">3651</strain>
    </source>
</reference>
<dbReference type="AlphaFoldDB" id="A0AAE1Y5E8"/>
<protein>
    <submittedName>
        <fullName evidence="2">Uncharacterized protein</fullName>
    </submittedName>
</protein>
<dbReference type="EMBL" id="JACGWO010000007">
    <property type="protein sequence ID" value="KAK4423659.1"/>
    <property type="molecule type" value="Genomic_DNA"/>
</dbReference>
<sequence length="141" mass="16421">MKFMLNVVVAALFVVVSFLLPPSLCTASDHLQQYGNSALHQEQFIFPSLPRKLNLQEEAAVKKSLGNDEDLLVRKKLMEAPSGKKRHENMVVHHHDDQQTAGKGTWREWIESPKRSEYFTMDYAWVRRRRPIHNKKIPFLP</sequence>
<reference evidence="2" key="1">
    <citation type="submission" date="2020-06" db="EMBL/GenBank/DDBJ databases">
        <authorList>
            <person name="Li T."/>
            <person name="Hu X."/>
            <person name="Zhang T."/>
            <person name="Song X."/>
            <person name="Zhang H."/>
            <person name="Dai N."/>
            <person name="Sheng W."/>
            <person name="Hou X."/>
            <person name="Wei L."/>
        </authorList>
    </citation>
    <scope>NUCLEOTIDE SEQUENCE</scope>
    <source>
        <strain evidence="2">3651</strain>
        <tissue evidence="2">Leaf</tissue>
    </source>
</reference>